<evidence type="ECO:0000313" key="11">
    <source>
        <dbReference type="Proteomes" id="UP000238916"/>
    </source>
</evidence>
<gene>
    <name evidence="10" type="primary">qmoB</name>
    <name evidence="10" type="ORF">SBF1_4720002</name>
</gene>
<accession>A0A2U3LEM9</accession>
<dbReference type="SUPFAM" id="SSF54862">
    <property type="entry name" value="4Fe-4S ferredoxins"/>
    <property type="match status" value="1"/>
</dbReference>
<sequence length="738" mass="80789">MDKKTGVYICTGCSIGESLDIGSLSKVATKEGKVPVCKSHAFYCGAEGVAQIKSDIENDGVNTVLIAGCSSRVNYDVFDFGPEIILERVNLREQITWCHPANDEDTQMMAEDALRMSLAKTNHIQQPESFKGENMVKTILVVGGGLSGITAALEGAKAGYKTVLVEKSPVLGGWMNSLYKQAPRKAPYTALEEVDIAERIKEVEANPDVTVYVGAEIKEIAGAPGMFDVSINQNGTIVTERIGSVILATGAVPYEATKLEHLGYGKYENVITGLKMEELAKKGKIVRPDGKEVQSIAFIQCAGSRDKEHLPYCSSVCCVESLKQATYLKEQNPEAAVYIFHKDIRTPGQYERLYQQVQKDGGIFVRGEITGIKEDGEKNLIIEATDVLTGSGISTEGVDMVVLATGMVPTTAIGESLVVKVETEDCEEEVVDQELILKSNLLNLAYRQGPEMPTVKYGFADSHFICFPYETRRTGIYAAGSVRAPMDESSSIEDATGAAMKAIQCIELSALGSAVHPRVGDLSFPDFAMSRCTQCKRCTVECPFGAINEDDKFNPLPNPTRCRRCGICMGACPERIISFKNYSVPMIGNMIKAIEVPEEDEEKPRIVIFACENDAYPALDMAGINHLNYNAWVRVVPVRCLGSMNLIWIADTLSKGIDGILLLGCKHGDDYQCHFIKGSELAETRLSKVAETLNRLDLESDRVRMEQISIMDYDKIPAILDGFAERLEELGPNPYKGM</sequence>
<evidence type="ECO:0000256" key="8">
    <source>
        <dbReference type="ARBA" id="ARBA00023014"/>
    </source>
</evidence>
<dbReference type="PANTHER" id="PTHR43498">
    <property type="entry name" value="FERREDOXIN:COB-COM HETERODISULFIDE REDUCTASE SUBUNIT A"/>
    <property type="match status" value="1"/>
</dbReference>
<evidence type="ECO:0000256" key="3">
    <source>
        <dbReference type="ARBA" id="ARBA00022485"/>
    </source>
</evidence>
<dbReference type="PROSITE" id="PS51379">
    <property type="entry name" value="4FE4S_FER_2"/>
    <property type="match status" value="2"/>
</dbReference>
<feature type="domain" description="4Fe-4S ferredoxin-type" evidence="9">
    <location>
        <begin position="553"/>
        <end position="582"/>
    </location>
</feature>
<keyword evidence="5" id="KW-0274">FAD</keyword>
<feature type="domain" description="4Fe-4S ferredoxin-type" evidence="9">
    <location>
        <begin position="523"/>
        <end position="552"/>
    </location>
</feature>
<dbReference type="Pfam" id="PF12831">
    <property type="entry name" value="FAD_oxidored"/>
    <property type="match status" value="1"/>
</dbReference>
<dbReference type="InterPro" id="IPR017896">
    <property type="entry name" value="4Fe4S_Fe-S-bd"/>
</dbReference>
<evidence type="ECO:0000256" key="7">
    <source>
        <dbReference type="ARBA" id="ARBA00023004"/>
    </source>
</evidence>
<keyword evidence="8" id="KW-0411">Iron-sulfur</keyword>
<dbReference type="AlphaFoldDB" id="A0A2U3LEM9"/>
<evidence type="ECO:0000256" key="5">
    <source>
        <dbReference type="ARBA" id="ARBA00022827"/>
    </source>
</evidence>
<dbReference type="EMBL" id="OMOF01000415">
    <property type="protein sequence ID" value="SPF50363.1"/>
    <property type="molecule type" value="Genomic_DNA"/>
</dbReference>
<comment type="similarity">
    <text evidence="2">Belongs to the HdrA family.</text>
</comment>
<evidence type="ECO:0000256" key="4">
    <source>
        <dbReference type="ARBA" id="ARBA00022723"/>
    </source>
</evidence>
<keyword evidence="5" id="KW-0285">Flavoprotein</keyword>
<dbReference type="Proteomes" id="UP000238916">
    <property type="component" value="Unassembled WGS sequence"/>
</dbReference>
<dbReference type="InterPro" id="IPR039650">
    <property type="entry name" value="HdrA-like"/>
</dbReference>
<dbReference type="Gene3D" id="3.50.50.60">
    <property type="entry name" value="FAD/NAD(P)-binding domain"/>
    <property type="match status" value="1"/>
</dbReference>
<evidence type="ECO:0000256" key="2">
    <source>
        <dbReference type="ARBA" id="ARBA00006561"/>
    </source>
</evidence>
<dbReference type="PROSITE" id="PS00198">
    <property type="entry name" value="4FE4S_FER_1"/>
    <property type="match status" value="1"/>
</dbReference>
<keyword evidence="6" id="KW-0560">Oxidoreductase</keyword>
<dbReference type="PANTHER" id="PTHR43498:SF1">
    <property type="entry name" value="COB--COM HETERODISULFIDE REDUCTASE IRON-SULFUR SUBUNIT A"/>
    <property type="match status" value="1"/>
</dbReference>
<proteinExistence type="inferred from homology"/>
<keyword evidence="7" id="KW-0408">Iron</keyword>
<dbReference type="InterPro" id="IPR003813">
    <property type="entry name" value="MvhD/FlpD"/>
</dbReference>
<dbReference type="Gene3D" id="3.30.70.20">
    <property type="match status" value="1"/>
</dbReference>
<evidence type="ECO:0000313" key="10">
    <source>
        <dbReference type="EMBL" id="SPF50363.1"/>
    </source>
</evidence>
<keyword evidence="3" id="KW-0004">4Fe-4S</keyword>
<dbReference type="GO" id="GO:0051539">
    <property type="term" value="F:4 iron, 4 sulfur cluster binding"/>
    <property type="evidence" value="ECO:0007669"/>
    <property type="project" value="UniProtKB-KW"/>
</dbReference>
<evidence type="ECO:0000259" key="9">
    <source>
        <dbReference type="PROSITE" id="PS51379"/>
    </source>
</evidence>
<dbReference type="Pfam" id="PF02662">
    <property type="entry name" value="FlpD"/>
    <property type="match status" value="1"/>
</dbReference>
<dbReference type="SUPFAM" id="SSF51905">
    <property type="entry name" value="FAD/NAD(P)-binding domain"/>
    <property type="match status" value="1"/>
</dbReference>
<dbReference type="PRINTS" id="PR00368">
    <property type="entry name" value="FADPNR"/>
</dbReference>
<keyword evidence="4" id="KW-0479">Metal-binding</keyword>
<dbReference type="PRINTS" id="PR00411">
    <property type="entry name" value="PNDRDTASEI"/>
</dbReference>
<evidence type="ECO:0000256" key="6">
    <source>
        <dbReference type="ARBA" id="ARBA00023002"/>
    </source>
</evidence>
<evidence type="ECO:0000256" key="1">
    <source>
        <dbReference type="ARBA" id="ARBA00001974"/>
    </source>
</evidence>
<reference evidence="11" key="1">
    <citation type="submission" date="2018-02" db="EMBL/GenBank/DDBJ databases">
        <authorList>
            <person name="Hausmann B."/>
        </authorList>
    </citation>
    <scope>NUCLEOTIDE SEQUENCE [LARGE SCALE GENOMIC DNA]</scope>
    <source>
        <strain evidence="11">Peat soil MAG SbF1</strain>
    </source>
</reference>
<dbReference type="Pfam" id="PF13187">
    <property type="entry name" value="Fer4_9"/>
    <property type="match status" value="1"/>
</dbReference>
<name>A0A2U3LEM9_9FIRM</name>
<protein>
    <submittedName>
        <fullName evidence="10">Quinone-interacting membrane-bound oxidoreductase complex, beta subunit</fullName>
    </submittedName>
</protein>
<organism evidence="10 11">
    <name type="scientific">Candidatus Desulfosporosinus infrequens</name>
    <dbReference type="NCBI Taxonomy" id="2043169"/>
    <lineage>
        <taxon>Bacteria</taxon>
        <taxon>Bacillati</taxon>
        <taxon>Bacillota</taxon>
        <taxon>Clostridia</taxon>
        <taxon>Eubacteriales</taxon>
        <taxon>Desulfitobacteriaceae</taxon>
        <taxon>Desulfosporosinus</taxon>
    </lineage>
</organism>
<dbReference type="GO" id="GO:0016491">
    <property type="term" value="F:oxidoreductase activity"/>
    <property type="evidence" value="ECO:0007669"/>
    <property type="project" value="UniProtKB-KW"/>
</dbReference>
<dbReference type="InterPro" id="IPR017900">
    <property type="entry name" value="4Fe4S_Fe_S_CS"/>
</dbReference>
<dbReference type="GO" id="GO:0046872">
    <property type="term" value="F:metal ion binding"/>
    <property type="evidence" value="ECO:0007669"/>
    <property type="project" value="UniProtKB-KW"/>
</dbReference>
<comment type="cofactor">
    <cofactor evidence="1">
        <name>FAD</name>
        <dbReference type="ChEBI" id="CHEBI:57692"/>
    </cofactor>
</comment>
<dbReference type="OrthoDB" id="10014at2"/>
<dbReference type="InterPro" id="IPR036188">
    <property type="entry name" value="FAD/NAD-bd_sf"/>
</dbReference>